<feature type="non-terminal residue" evidence="2">
    <location>
        <position position="97"/>
    </location>
</feature>
<feature type="domain" description="Ig-like" evidence="1">
    <location>
        <begin position="14"/>
        <end position="95"/>
    </location>
</feature>
<evidence type="ECO:0000259" key="1">
    <source>
        <dbReference type="PROSITE" id="PS50835"/>
    </source>
</evidence>
<dbReference type="STRING" id="407821.A0A087U6Q7"/>
<dbReference type="InterPro" id="IPR007110">
    <property type="entry name" value="Ig-like_dom"/>
</dbReference>
<organism evidence="2 3">
    <name type="scientific">Stegodyphus mimosarum</name>
    <name type="common">African social velvet spider</name>
    <dbReference type="NCBI Taxonomy" id="407821"/>
    <lineage>
        <taxon>Eukaryota</taxon>
        <taxon>Metazoa</taxon>
        <taxon>Ecdysozoa</taxon>
        <taxon>Arthropoda</taxon>
        <taxon>Chelicerata</taxon>
        <taxon>Arachnida</taxon>
        <taxon>Araneae</taxon>
        <taxon>Araneomorphae</taxon>
        <taxon>Entelegynae</taxon>
        <taxon>Eresoidea</taxon>
        <taxon>Eresidae</taxon>
        <taxon>Stegodyphus</taxon>
    </lineage>
</organism>
<dbReference type="InterPro" id="IPR013783">
    <property type="entry name" value="Ig-like_fold"/>
</dbReference>
<proteinExistence type="predicted"/>
<evidence type="ECO:0000313" key="2">
    <source>
        <dbReference type="EMBL" id="KFM73046.1"/>
    </source>
</evidence>
<dbReference type="SMART" id="SM00408">
    <property type="entry name" value="IGc2"/>
    <property type="match status" value="1"/>
</dbReference>
<sequence length="97" mass="10913">MTSTAISAQLPDAPEVNTRPYMNGYYDEDTDLRCYIQSLVPFSVTWYKDGVQISQQQHFPQTTEVVLTVPEVTLLSEGYYSCNATNIAGRHSSVIFL</sequence>
<dbReference type="InterPro" id="IPR036179">
    <property type="entry name" value="Ig-like_dom_sf"/>
</dbReference>
<dbReference type="PROSITE" id="PS50835">
    <property type="entry name" value="IG_LIKE"/>
    <property type="match status" value="1"/>
</dbReference>
<dbReference type="Gene3D" id="2.60.40.10">
    <property type="entry name" value="Immunoglobulins"/>
    <property type="match status" value="1"/>
</dbReference>
<reference evidence="2 3" key="1">
    <citation type="submission" date="2013-11" db="EMBL/GenBank/DDBJ databases">
        <title>Genome sequencing of Stegodyphus mimosarum.</title>
        <authorList>
            <person name="Bechsgaard J."/>
        </authorList>
    </citation>
    <scope>NUCLEOTIDE SEQUENCE [LARGE SCALE GENOMIC DNA]</scope>
</reference>
<gene>
    <name evidence="2" type="ORF">X975_06298</name>
</gene>
<dbReference type="OrthoDB" id="643377at2759"/>
<dbReference type="SUPFAM" id="SSF48726">
    <property type="entry name" value="Immunoglobulin"/>
    <property type="match status" value="1"/>
</dbReference>
<dbReference type="InterPro" id="IPR013098">
    <property type="entry name" value="Ig_I-set"/>
</dbReference>
<name>A0A087U6Q7_STEMI</name>
<evidence type="ECO:0000313" key="3">
    <source>
        <dbReference type="Proteomes" id="UP000054359"/>
    </source>
</evidence>
<dbReference type="EMBL" id="KK118472">
    <property type="protein sequence ID" value="KFM73046.1"/>
    <property type="molecule type" value="Genomic_DNA"/>
</dbReference>
<dbReference type="InterPro" id="IPR003598">
    <property type="entry name" value="Ig_sub2"/>
</dbReference>
<accession>A0A087U6Q7</accession>
<dbReference type="Pfam" id="PF07679">
    <property type="entry name" value="I-set"/>
    <property type="match status" value="1"/>
</dbReference>
<keyword evidence="3" id="KW-1185">Reference proteome</keyword>
<dbReference type="CDD" id="cd00096">
    <property type="entry name" value="Ig"/>
    <property type="match status" value="1"/>
</dbReference>
<protein>
    <submittedName>
        <fullName evidence="2">Hemicentin-1</fullName>
    </submittedName>
</protein>
<dbReference type="Proteomes" id="UP000054359">
    <property type="component" value="Unassembled WGS sequence"/>
</dbReference>
<dbReference type="AlphaFoldDB" id="A0A087U6Q7"/>